<keyword evidence="6 9" id="KW-1133">Transmembrane helix</keyword>
<evidence type="ECO:0000256" key="5">
    <source>
        <dbReference type="ARBA" id="ARBA00022927"/>
    </source>
</evidence>
<evidence type="ECO:0000256" key="8">
    <source>
        <dbReference type="ARBA" id="ARBA00023136"/>
    </source>
</evidence>
<keyword evidence="7 9" id="KW-0811">Translocation</keyword>
<gene>
    <name evidence="9 11" type="primary">secE</name>
    <name evidence="11" type="ORF">E6W39_25580</name>
</gene>
<protein>
    <recommendedName>
        <fullName evidence="9">Protein translocase subunit SecE</fullName>
    </recommendedName>
</protein>
<dbReference type="PANTHER" id="PTHR33910">
    <property type="entry name" value="PROTEIN TRANSLOCASE SUBUNIT SECE"/>
    <property type="match status" value="1"/>
</dbReference>
<dbReference type="InterPro" id="IPR038379">
    <property type="entry name" value="SecE_sf"/>
</dbReference>
<keyword evidence="3 9" id="KW-1003">Cell membrane</keyword>
<dbReference type="AlphaFoldDB" id="A0A540W9B8"/>
<reference evidence="11 12" key="1">
    <citation type="submission" date="2019-06" db="EMBL/GenBank/DDBJ databases">
        <title>Description of Kitasatospora acidophila sp. nov. isolated from pine grove soil, and reclassification of Streptomyces novaecaesareae to Kitasatospora novaeceasareae comb. nov.</title>
        <authorList>
            <person name="Kim M.J."/>
        </authorList>
    </citation>
    <scope>NUCLEOTIDE SEQUENCE [LARGE SCALE GENOMIC DNA]</scope>
    <source>
        <strain evidence="11 12">MMS16-CNU292</strain>
    </source>
</reference>
<keyword evidence="8 9" id="KW-0472">Membrane</keyword>
<organism evidence="11 12">
    <name type="scientific">Kitasatospora acidiphila</name>
    <dbReference type="NCBI Taxonomy" id="2567942"/>
    <lineage>
        <taxon>Bacteria</taxon>
        <taxon>Bacillati</taxon>
        <taxon>Actinomycetota</taxon>
        <taxon>Actinomycetes</taxon>
        <taxon>Kitasatosporales</taxon>
        <taxon>Streptomycetaceae</taxon>
        <taxon>Kitasatospora</taxon>
    </lineage>
</organism>
<keyword evidence="2 9" id="KW-0813">Transport</keyword>
<evidence type="ECO:0000256" key="1">
    <source>
        <dbReference type="ARBA" id="ARBA00004370"/>
    </source>
</evidence>
<comment type="subcellular location">
    <subcellularLocation>
        <location evidence="9">Cell membrane</location>
        <topology evidence="9">Single-pass membrane protein</topology>
    </subcellularLocation>
    <subcellularLocation>
        <location evidence="1">Membrane</location>
    </subcellularLocation>
</comment>
<keyword evidence="5 9" id="KW-0653">Protein transport</keyword>
<comment type="subunit">
    <text evidence="9">Component of the Sec protein translocase complex. Heterotrimer consisting of SecY, SecE and SecG subunits. The heterotrimers can form oligomers, although 1 heterotrimer is thought to be able to translocate proteins. Interacts with the ribosome. Interacts with SecDF, and other proteins may be involved. Interacts with SecA.</text>
</comment>
<feature type="transmembrane region" description="Helical" evidence="9">
    <location>
        <begin position="89"/>
        <end position="110"/>
    </location>
</feature>
<dbReference type="PROSITE" id="PS01067">
    <property type="entry name" value="SECE_SEC61G"/>
    <property type="match status" value="1"/>
</dbReference>
<dbReference type="GO" id="GO:0005886">
    <property type="term" value="C:plasma membrane"/>
    <property type="evidence" value="ECO:0007669"/>
    <property type="project" value="UniProtKB-SubCell"/>
</dbReference>
<dbReference type="GO" id="GO:0065002">
    <property type="term" value="P:intracellular protein transmembrane transport"/>
    <property type="evidence" value="ECO:0007669"/>
    <property type="project" value="UniProtKB-UniRule"/>
</dbReference>
<comment type="function">
    <text evidence="9">Essential subunit of the Sec protein translocation channel SecYEG. Clamps together the 2 halves of SecY. May contact the channel plug during translocation.</text>
</comment>
<keyword evidence="12" id="KW-1185">Reference proteome</keyword>
<dbReference type="Pfam" id="PF00584">
    <property type="entry name" value="SecE"/>
    <property type="match status" value="1"/>
</dbReference>
<dbReference type="GO" id="GO:0008320">
    <property type="term" value="F:protein transmembrane transporter activity"/>
    <property type="evidence" value="ECO:0007669"/>
    <property type="project" value="UniProtKB-UniRule"/>
</dbReference>
<dbReference type="NCBIfam" id="TIGR00964">
    <property type="entry name" value="secE_bact"/>
    <property type="match status" value="1"/>
</dbReference>
<evidence type="ECO:0000256" key="2">
    <source>
        <dbReference type="ARBA" id="ARBA00022448"/>
    </source>
</evidence>
<name>A0A540W9B8_9ACTN</name>
<dbReference type="GO" id="GO:0009306">
    <property type="term" value="P:protein secretion"/>
    <property type="evidence" value="ECO:0007669"/>
    <property type="project" value="UniProtKB-UniRule"/>
</dbReference>
<dbReference type="Gene3D" id="1.20.5.1030">
    <property type="entry name" value="Preprotein translocase secy subunit"/>
    <property type="match status" value="1"/>
</dbReference>
<dbReference type="Proteomes" id="UP000319103">
    <property type="component" value="Unassembled WGS sequence"/>
</dbReference>
<evidence type="ECO:0000313" key="12">
    <source>
        <dbReference type="Proteomes" id="UP000319103"/>
    </source>
</evidence>
<dbReference type="OrthoDB" id="9805743at2"/>
<evidence type="ECO:0000256" key="3">
    <source>
        <dbReference type="ARBA" id="ARBA00022475"/>
    </source>
</evidence>
<evidence type="ECO:0000256" key="7">
    <source>
        <dbReference type="ARBA" id="ARBA00023010"/>
    </source>
</evidence>
<evidence type="ECO:0000256" key="6">
    <source>
        <dbReference type="ARBA" id="ARBA00022989"/>
    </source>
</evidence>
<feature type="compositionally biased region" description="Polar residues" evidence="10">
    <location>
        <begin position="1"/>
        <end position="13"/>
    </location>
</feature>
<sequence>MTETTGSTATPESGNHDDAEDAAVDAAETEDGEGLSRRDRKRANKAKGGEGGKSGGKRAKRGLFSRIALYYRQIIAELRKVVWPTRSELMNYTSVVVVFVGVMMTIVATLDWGLAKATFWIFG</sequence>
<comment type="similarity">
    <text evidence="9">Belongs to the SecE/SEC61-gamma family.</text>
</comment>
<dbReference type="GO" id="GO:0006605">
    <property type="term" value="P:protein targeting"/>
    <property type="evidence" value="ECO:0007669"/>
    <property type="project" value="UniProtKB-UniRule"/>
</dbReference>
<dbReference type="RefSeq" id="WP_141635527.1">
    <property type="nucleotide sequence ID" value="NZ_VIGB01000003.1"/>
</dbReference>
<feature type="region of interest" description="Disordered" evidence="10">
    <location>
        <begin position="1"/>
        <end position="58"/>
    </location>
</feature>
<evidence type="ECO:0000256" key="10">
    <source>
        <dbReference type="SAM" id="MobiDB-lite"/>
    </source>
</evidence>
<evidence type="ECO:0000256" key="4">
    <source>
        <dbReference type="ARBA" id="ARBA00022692"/>
    </source>
</evidence>
<dbReference type="EMBL" id="VIGB01000003">
    <property type="protein sequence ID" value="TQF04984.1"/>
    <property type="molecule type" value="Genomic_DNA"/>
</dbReference>
<feature type="compositionally biased region" description="Acidic residues" evidence="10">
    <location>
        <begin position="18"/>
        <end position="33"/>
    </location>
</feature>
<dbReference type="InterPro" id="IPR005807">
    <property type="entry name" value="SecE_bac"/>
</dbReference>
<dbReference type="PANTHER" id="PTHR33910:SF1">
    <property type="entry name" value="PROTEIN TRANSLOCASE SUBUNIT SECE"/>
    <property type="match status" value="1"/>
</dbReference>
<proteinExistence type="inferred from homology"/>
<evidence type="ECO:0000256" key="9">
    <source>
        <dbReference type="HAMAP-Rule" id="MF_00422"/>
    </source>
</evidence>
<dbReference type="HAMAP" id="MF_00422">
    <property type="entry name" value="SecE"/>
    <property type="match status" value="1"/>
</dbReference>
<accession>A0A540W9B8</accession>
<dbReference type="GO" id="GO:0043952">
    <property type="term" value="P:protein transport by the Sec complex"/>
    <property type="evidence" value="ECO:0007669"/>
    <property type="project" value="UniProtKB-UniRule"/>
</dbReference>
<evidence type="ECO:0000313" key="11">
    <source>
        <dbReference type="EMBL" id="TQF04984.1"/>
    </source>
</evidence>
<dbReference type="InterPro" id="IPR001901">
    <property type="entry name" value="Translocase_SecE/Sec61-g"/>
</dbReference>
<comment type="caution">
    <text evidence="11">The sequence shown here is derived from an EMBL/GenBank/DDBJ whole genome shotgun (WGS) entry which is preliminary data.</text>
</comment>
<keyword evidence="4 9" id="KW-0812">Transmembrane</keyword>